<dbReference type="AlphaFoldDB" id="B4E055"/>
<dbReference type="PeptideAtlas" id="B4E055"/>
<dbReference type="ProteomicsDB" id="5650"/>
<organism evidence="7">
    <name type="scientific">Homo sapiens</name>
    <name type="common">Human</name>
    <dbReference type="NCBI Taxonomy" id="9606"/>
    <lineage>
        <taxon>Eukaryota</taxon>
        <taxon>Metazoa</taxon>
        <taxon>Chordata</taxon>
        <taxon>Craniata</taxon>
        <taxon>Vertebrata</taxon>
        <taxon>Euteleostomi</taxon>
        <taxon>Mammalia</taxon>
        <taxon>Eutheria</taxon>
        <taxon>Euarchontoglires</taxon>
        <taxon>Primates</taxon>
        <taxon>Haplorrhini</taxon>
        <taxon>Catarrhini</taxon>
        <taxon>Hominidae</taxon>
        <taxon>Homo</taxon>
    </lineage>
</organism>
<evidence type="ECO:0000256" key="4">
    <source>
        <dbReference type="ARBA" id="ARBA00022967"/>
    </source>
</evidence>
<dbReference type="GO" id="GO:0005524">
    <property type="term" value="F:ATP binding"/>
    <property type="evidence" value="ECO:0007669"/>
    <property type="project" value="UniProtKB-KW"/>
</dbReference>
<feature type="transmembrane region" description="Helical" evidence="5">
    <location>
        <begin position="27"/>
        <end position="48"/>
    </location>
</feature>
<evidence type="ECO:0000256" key="1">
    <source>
        <dbReference type="ARBA" id="ARBA00004651"/>
    </source>
</evidence>
<evidence type="ECO:0000259" key="6">
    <source>
        <dbReference type="Pfam" id="PF16185"/>
    </source>
</evidence>
<accession>B4E055</accession>
<dbReference type="EMBL" id="AK303230">
    <property type="protein sequence ID" value="BAG64317.1"/>
    <property type="molecule type" value="mRNA"/>
</dbReference>
<evidence type="ECO:0000256" key="5">
    <source>
        <dbReference type="SAM" id="Phobius"/>
    </source>
</evidence>
<evidence type="ECO:0000256" key="2">
    <source>
        <dbReference type="ARBA" id="ARBA00022448"/>
    </source>
</evidence>
<keyword evidence="5" id="KW-1133">Transmembrane helix</keyword>
<keyword evidence="5" id="KW-0472">Membrane</keyword>
<keyword evidence="7" id="KW-0547">Nucleotide-binding</keyword>
<keyword evidence="4" id="KW-1278">Translocase</keyword>
<evidence type="ECO:0000313" key="7">
    <source>
        <dbReference type="EMBL" id="BAG64317.1"/>
    </source>
</evidence>
<dbReference type="GO" id="GO:0005886">
    <property type="term" value="C:plasma membrane"/>
    <property type="evidence" value="ECO:0007669"/>
    <property type="project" value="UniProtKB-SubCell"/>
</dbReference>
<protein>
    <submittedName>
        <fullName evidence="7">cDNA FLJ61508, moderately similar to ATP-binding cassette sub-family B member 6, mitochondrial</fullName>
    </submittedName>
</protein>
<dbReference type="Pfam" id="PF16185">
    <property type="entry name" value="MTABC_N"/>
    <property type="match status" value="1"/>
</dbReference>
<keyword evidence="2" id="KW-0813">Transport</keyword>
<sequence>MVTVGNYCEAEGPVGPAWMQDGLSPCFFFTLVPSTRMALGTLALVLALPCRRRERPAGADSLSWGAGPRISPYALPGGPHCQAIYFWPPCWRVWPAPVACGCLSWSGARHGSVWQWASGSSSGTALVSCSSGLWRLQLRTWPWCLGTAHSGGGQGQTWASRFSLACGCCGMWSLEGCLSWVSGPLDFVPSPIHCRFMKRTKMWKGASELAD</sequence>
<comment type="subcellular location">
    <subcellularLocation>
        <location evidence="1">Cell membrane</location>
        <topology evidence="1">Multi-pass membrane protein</topology>
    </subcellularLocation>
</comment>
<keyword evidence="7" id="KW-0067">ATP-binding</keyword>
<reference evidence="7" key="1">
    <citation type="submission" date="2007-10" db="EMBL/GenBank/DDBJ databases">
        <title>NEDO human cDNA sequencing project focused on splicing variants.</title>
        <authorList>
            <person name="Wakamatsu A."/>
            <person name="Yamamoto J."/>
            <person name="Kimura K."/>
            <person name="Ishii S."/>
            <person name="Watanabe K."/>
            <person name="Sugiyama A."/>
            <person name="Murakawa K."/>
            <person name="Kaida T."/>
            <person name="Tsuchiya K."/>
            <person name="Fukuzumi Y."/>
            <person name="Kumagai A."/>
            <person name="Oishi Y."/>
            <person name="Yamamoto S."/>
            <person name="Ono Y."/>
            <person name="Komori Y."/>
            <person name="Yamazaki M."/>
            <person name="Kisu Y."/>
            <person name="Nishikawa T."/>
            <person name="Sugano S."/>
            <person name="Nomura N."/>
            <person name="Isogai T."/>
        </authorList>
    </citation>
    <scope>NUCLEOTIDE SEQUENCE</scope>
    <source>
        <tissue evidence="7">Thymus</tissue>
    </source>
</reference>
<feature type="domain" description="ATP-binding cassette sub-family B member 6 N-terminal five TM" evidence="6">
    <location>
        <begin position="6"/>
        <end position="75"/>
    </location>
</feature>
<dbReference type="InterPro" id="IPR032410">
    <property type="entry name" value="ABCB6_N"/>
</dbReference>
<keyword evidence="3" id="KW-1003">Cell membrane</keyword>
<evidence type="ECO:0000256" key="3">
    <source>
        <dbReference type="ARBA" id="ARBA00022475"/>
    </source>
</evidence>
<name>B4E055_HUMAN</name>
<keyword evidence="5" id="KW-0812">Transmembrane</keyword>
<proteinExistence type="evidence at transcript level"/>